<evidence type="ECO:0000313" key="1">
    <source>
        <dbReference type="EMBL" id="GAI20887.1"/>
    </source>
</evidence>
<sequence length="52" mass="5990">TTGPVIMLDLNPKNWGQGHIKEKIILSIKNINQYTILSFPIKVNTIDMPERR</sequence>
<comment type="caution">
    <text evidence="1">The sequence shown here is derived from an EMBL/GenBank/DDBJ whole genome shotgun (WGS) entry which is preliminary data.</text>
</comment>
<dbReference type="EMBL" id="BARV01015907">
    <property type="protein sequence ID" value="GAI20887.1"/>
    <property type="molecule type" value="Genomic_DNA"/>
</dbReference>
<dbReference type="AlphaFoldDB" id="X1LNE3"/>
<protein>
    <submittedName>
        <fullName evidence="1">Uncharacterized protein</fullName>
    </submittedName>
</protein>
<accession>X1LNE3</accession>
<organism evidence="1">
    <name type="scientific">marine sediment metagenome</name>
    <dbReference type="NCBI Taxonomy" id="412755"/>
    <lineage>
        <taxon>unclassified sequences</taxon>
        <taxon>metagenomes</taxon>
        <taxon>ecological metagenomes</taxon>
    </lineage>
</organism>
<proteinExistence type="predicted"/>
<reference evidence="1" key="1">
    <citation type="journal article" date="2014" name="Front. Microbiol.">
        <title>High frequency of phylogenetically diverse reductive dehalogenase-homologous genes in deep subseafloor sedimentary metagenomes.</title>
        <authorList>
            <person name="Kawai M."/>
            <person name="Futagami T."/>
            <person name="Toyoda A."/>
            <person name="Takaki Y."/>
            <person name="Nishi S."/>
            <person name="Hori S."/>
            <person name="Arai W."/>
            <person name="Tsubouchi T."/>
            <person name="Morono Y."/>
            <person name="Uchiyama I."/>
            <person name="Ito T."/>
            <person name="Fujiyama A."/>
            <person name="Inagaki F."/>
            <person name="Takami H."/>
        </authorList>
    </citation>
    <scope>NUCLEOTIDE SEQUENCE</scope>
    <source>
        <strain evidence="1">Expedition CK06-06</strain>
    </source>
</reference>
<gene>
    <name evidence="1" type="ORF">S06H3_27424</name>
</gene>
<name>X1LNE3_9ZZZZ</name>
<feature type="non-terminal residue" evidence="1">
    <location>
        <position position="1"/>
    </location>
</feature>